<dbReference type="InterPro" id="IPR002912">
    <property type="entry name" value="ACT_dom"/>
</dbReference>
<evidence type="ECO:0000256" key="11">
    <source>
        <dbReference type="PROSITE-ProRule" id="PRU00027"/>
    </source>
</evidence>
<reference evidence="16" key="2">
    <citation type="submission" date="2023-05" db="EMBL/GenBank/DDBJ databases">
        <authorList>
            <person name="Schelkunov M.I."/>
        </authorList>
    </citation>
    <scope>NUCLEOTIDE SEQUENCE</scope>
    <source>
        <strain evidence="16">Hsosn_3</strain>
        <tissue evidence="16">Leaf</tissue>
    </source>
</reference>
<dbReference type="EC" id="4.2.1.91" evidence="3"/>
<keyword evidence="8" id="KW-0057">Aromatic amino acid biosynthesis</keyword>
<dbReference type="PROSITE" id="PS50808">
    <property type="entry name" value="ZF_BED"/>
    <property type="match status" value="1"/>
</dbReference>
<keyword evidence="10" id="KW-0456">Lyase</keyword>
<feature type="domain" description="BED-type" evidence="13">
    <location>
        <begin position="8"/>
        <end position="64"/>
    </location>
</feature>
<organism evidence="16 17">
    <name type="scientific">Heracleum sosnowskyi</name>
    <dbReference type="NCBI Taxonomy" id="360622"/>
    <lineage>
        <taxon>Eukaryota</taxon>
        <taxon>Viridiplantae</taxon>
        <taxon>Streptophyta</taxon>
        <taxon>Embryophyta</taxon>
        <taxon>Tracheophyta</taxon>
        <taxon>Spermatophyta</taxon>
        <taxon>Magnoliopsida</taxon>
        <taxon>eudicotyledons</taxon>
        <taxon>Gunneridae</taxon>
        <taxon>Pentapetalae</taxon>
        <taxon>asterids</taxon>
        <taxon>campanulids</taxon>
        <taxon>Apiales</taxon>
        <taxon>Apiaceae</taxon>
        <taxon>Apioideae</taxon>
        <taxon>apioid superclade</taxon>
        <taxon>Tordylieae</taxon>
        <taxon>Tordyliinae</taxon>
        <taxon>Heracleum</taxon>
    </lineage>
</organism>
<evidence type="ECO:0000259" key="15">
    <source>
        <dbReference type="PROSITE" id="PS51671"/>
    </source>
</evidence>
<dbReference type="GO" id="GO:0003677">
    <property type="term" value="F:DNA binding"/>
    <property type="evidence" value="ECO:0007669"/>
    <property type="project" value="InterPro"/>
</dbReference>
<dbReference type="InterPro" id="IPR001086">
    <property type="entry name" value="Preph_deHydtase"/>
</dbReference>
<sequence>MRMVPKRKATDIGWEHGTALDGDKRKVKCNYCAKIVSGGITRLKQHVAGISGNVEPCPSAPKEVSDLIRQTFKEFPLHRSVTVKKKNMVLQSSCDEGESSHGHKVGRTFESEDAVGAQSEDDMTSSEKIPKLLLVKCSTETTSDEEQQHQRHSISDAVTNSSVRSNLVETKIQITSCSGQEGGQSPSKIDFSVVQRNSSGHMEVKSMFDDKAKTFGKGFSPLSLRHLPATPNNSAKVKISYKGIPGAYSEDAVLLAYPQCETVPSDKFEDVFKAVELWLADKAFIPIENSISGSIHGNYDLLFRHQLHIVGEVQVPTNLCLLALPGVRTEQLKRVLSQHQALTQSDTFLNKLGVLKEIVDDEAVSAQLVGSNKLEAVGVIASARVAEMYGLNVLTENIQDVDDNITRFWVLSRDPLVPRIDKPFKTSIIFTLEEGPGELYKALTVFAMRQIELTKIECRPQRKKPMKVVENINTGTAKYFNYLYYIDFEASMAESRVQCALGHLKEFASSLRVLGSYPWADVSKGQQLPSSCFENSK</sequence>
<evidence type="ECO:0000256" key="2">
    <source>
        <dbReference type="ARBA" id="ARBA00004929"/>
    </source>
</evidence>
<dbReference type="Gene3D" id="3.30.70.260">
    <property type="match status" value="1"/>
</dbReference>
<feature type="region of interest" description="Disordered" evidence="12">
    <location>
        <begin position="140"/>
        <end position="160"/>
    </location>
</feature>
<evidence type="ECO:0000313" key="16">
    <source>
        <dbReference type="EMBL" id="KAK1353579.1"/>
    </source>
</evidence>
<protein>
    <recommendedName>
        <fullName evidence="3">arogenate dehydratase</fullName>
        <ecNumber evidence="3">4.2.1.91</ecNumber>
    </recommendedName>
</protein>
<dbReference type="SUPFAM" id="SSF55021">
    <property type="entry name" value="ACT-like"/>
    <property type="match status" value="1"/>
</dbReference>
<proteinExistence type="predicted"/>
<dbReference type="PROSITE" id="PS00857">
    <property type="entry name" value="PREPHENATE_DEHYDR_1"/>
    <property type="match status" value="1"/>
</dbReference>
<dbReference type="SUPFAM" id="SSF53850">
    <property type="entry name" value="Periplasmic binding protein-like II"/>
    <property type="match status" value="1"/>
</dbReference>
<dbReference type="InterPro" id="IPR045865">
    <property type="entry name" value="ACT-like_dom_sf"/>
</dbReference>
<dbReference type="Pfam" id="PF02892">
    <property type="entry name" value="zf-BED"/>
    <property type="match status" value="1"/>
</dbReference>
<evidence type="ECO:0000256" key="8">
    <source>
        <dbReference type="ARBA" id="ARBA00023141"/>
    </source>
</evidence>
<evidence type="ECO:0000256" key="6">
    <source>
        <dbReference type="ARBA" id="ARBA00022771"/>
    </source>
</evidence>
<gene>
    <name evidence="16" type="ORF">POM88_051944</name>
</gene>
<keyword evidence="4" id="KW-0028">Amino-acid biosynthesis</keyword>
<dbReference type="EMBL" id="JAUIZM010000012">
    <property type="protein sequence ID" value="KAK1353579.1"/>
    <property type="molecule type" value="Genomic_DNA"/>
</dbReference>
<comment type="caution">
    <text evidence="16">The sequence shown here is derived from an EMBL/GenBank/DDBJ whole genome shotgun (WGS) entry which is preliminary data.</text>
</comment>
<dbReference type="CDD" id="cd13631">
    <property type="entry name" value="PBP2_Ct-PDT_like"/>
    <property type="match status" value="1"/>
</dbReference>
<evidence type="ECO:0000259" key="14">
    <source>
        <dbReference type="PROSITE" id="PS51171"/>
    </source>
</evidence>
<evidence type="ECO:0000256" key="9">
    <source>
        <dbReference type="ARBA" id="ARBA00023222"/>
    </source>
</evidence>
<evidence type="ECO:0000259" key="13">
    <source>
        <dbReference type="PROSITE" id="PS50808"/>
    </source>
</evidence>
<keyword evidence="17" id="KW-1185">Reference proteome</keyword>
<dbReference type="AlphaFoldDB" id="A0AAD8GSS8"/>
<evidence type="ECO:0000256" key="3">
    <source>
        <dbReference type="ARBA" id="ARBA00013259"/>
    </source>
</evidence>
<accession>A0AAD8GSS8</accession>
<dbReference type="InterPro" id="IPR018528">
    <property type="entry name" value="Preph_deHydtase_CS"/>
</dbReference>
<evidence type="ECO:0000256" key="7">
    <source>
        <dbReference type="ARBA" id="ARBA00022833"/>
    </source>
</evidence>
<reference evidence="16" key="1">
    <citation type="submission" date="2023-02" db="EMBL/GenBank/DDBJ databases">
        <title>Genome of toxic invasive species Heracleum sosnowskyi carries increased number of genes despite the absence of recent whole-genome duplications.</title>
        <authorList>
            <person name="Schelkunov M."/>
            <person name="Shtratnikova V."/>
            <person name="Makarenko M."/>
            <person name="Klepikova A."/>
            <person name="Omelchenko D."/>
            <person name="Novikova G."/>
            <person name="Obukhova E."/>
            <person name="Bogdanov V."/>
            <person name="Penin A."/>
            <person name="Logacheva M."/>
        </authorList>
    </citation>
    <scope>NUCLEOTIDE SEQUENCE</scope>
    <source>
        <strain evidence="16">Hsosn_3</strain>
        <tissue evidence="16">Leaf</tissue>
    </source>
</reference>
<dbReference type="GO" id="GO:0008270">
    <property type="term" value="F:zinc ion binding"/>
    <property type="evidence" value="ECO:0007669"/>
    <property type="project" value="UniProtKB-KW"/>
</dbReference>
<dbReference type="PROSITE" id="PS51671">
    <property type="entry name" value="ACT"/>
    <property type="match status" value="1"/>
</dbReference>
<evidence type="ECO:0000313" key="17">
    <source>
        <dbReference type="Proteomes" id="UP001237642"/>
    </source>
</evidence>
<dbReference type="GO" id="GO:0009570">
    <property type="term" value="C:chloroplast stroma"/>
    <property type="evidence" value="ECO:0007669"/>
    <property type="project" value="UniProtKB-SubCell"/>
</dbReference>
<feature type="domain" description="Prephenate dehydratase" evidence="14">
    <location>
        <begin position="238"/>
        <end position="413"/>
    </location>
</feature>
<evidence type="ECO:0000256" key="4">
    <source>
        <dbReference type="ARBA" id="ARBA00022605"/>
    </source>
</evidence>
<dbReference type="PROSITE" id="PS51171">
    <property type="entry name" value="PREPHENATE_DEHYDR_3"/>
    <property type="match status" value="1"/>
</dbReference>
<dbReference type="PANTHER" id="PTHR21022:SF12">
    <property type="entry name" value="AROGENATE DEHYDRATASE"/>
    <property type="match status" value="1"/>
</dbReference>
<keyword evidence="7" id="KW-0862">Zinc</keyword>
<evidence type="ECO:0000256" key="12">
    <source>
        <dbReference type="SAM" id="MobiDB-lite"/>
    </source>
</evidence>
<comment type="pathway">
    <text evidence="2">Amino-acid biosynthesis; L-phenylalanine biosynthesis; L-phenylalanine from L-arogenate: step 1/1.</text>
</comment>
<feature type="domain" description="ACT" evidence="15">
    <location>
        <begin position="427"/>
        <end position="518"/>
    </location>
</feature>
<dbReference type="InterPro" id="IPR003656">
    <property type="entry name" value="Znf_BED"/>
</dbReference>
<evidence type="ECO:0000256" key="10">
    <source>
        <dbReference type="ARBA" id="ARBA00023239"/>
    </source>
</evidence>
<dbReference type="CDD" id="cd04905">
    <property type="entry name" value="ACT_CM-PDT"/>
    <property type="match status" value="1"/>
</dbReference>
<dbReference type="Gene3D" id="3.40.190.10">
    <property type="entry name" value="Periplasmic binding protein-like II"/>
    <property type="match status" value="2"/>
</dbReference>
<keyword evidence="6 11" id="KW-0863">Zinc-finger</keyword>
<comment type="subcellular location">
    <subcellularLocation>
        <location evidence="1">Plastid</location>
        <location evidence="1">Chloroplast stroma</location>
    </subcellularLocation>
</comment>
<dbReference type="Pfam" id="PF00800">
    <property type="entry name" value="PDT"/>
    <property type="match status" value="1"/>
</dbReference>
<name>A0AAD8GSS8_9APIA</name>
<keyword evidence="5" id="KW-0479">Metal-binding</keyword>
<keyword evidence="9" id="KW-0584">Phenylalanine biosynthesis</keyword>
<evidence type="ECO:0000256" key="5">
    <source>
        <dbReference type="ARBA" id="ARBA00022723"/>
    </source>
</evidence>
<evidence type="ECO:0000256" key="1">
    <source>
        <dbReference type="ARBA" id="ARBA00004470"/>
    </source>
</evidence>
<dbReference type="GO" id="GO:0009094">
    <property type="term" value="P:L-phenylalanine biosynthetic process"/>
    <property type="evidence" value="ECO:0007669"/>
    <property type="project" value="UniProtKB-KW"/>
</dbReference>
<dbReference type="PANTHER" id="PTHR21022">
    <property type="entry name" value="PREPHENATE DEHYDRATASE P PROTEIN"/>
    <property type="match status" value="1"/>
</dbReference>
<dbReference type="Proteomes" id="UP001237642">
    <property type="component" value="Unassembled WGS sequence"/>
</dbReference>
<dbReference type="GO" id="GO:0047769">
    <property type="term" value="F:arogenate dehydratase activity"/>
    <property type="evidence" value="ECO:0007669"/>
    <property type="project" value="UniProtKB-EC"/>
</dbReference>
<dbReference type="GO" id="GO:0004664">
    <property type="term" value="F:prephenate dehydratase activity"/>
    <property type="evidence" value="ECO:0007669"/>
    <property type="project" value="InterPro"/>
</dbReference>